<proteinExistence type="predicted"/>
<dbReference type="Proteomes" id="UP000291084">
    <property type="component" value="Chromosome 1"/>
</dbReference>
<name>A0A0S3R131_PHAAN</name>
<accession>A0A0S3R131</accession>
<sequence>MGQFPILVLHQPLHFSHRHLCLCFMGLIFSNAPRPLHLRFRPLQIFSVPGNRRGRRRVTRTSTATHAVALHAPVAHVAMTHIMATFYLLHFSQPSSPY</sequence>
<organism evidence="1 2">
    <name type="scientific">Vigna angularis var. angularis</name>
    <dbReference type="NCBI Taxonomy" id="157739"/>
    <lineage>
        <taxon>Eukaryota</taxon>
        <taxon>Viridiplantae</taxon>
        <taxon>Streptophyta</taxon>
        <taxon>Embryophyta</taxon>
        <taxon>Tracheophyta</taxon>
        <taxon>Spermatophyta</taxon>
        <taxon>Magnoliopsida</taxon>
        <taxon>eudicotyledons</taxon>
        <taxon>Gunneridae</taxon>
        <taxon>Pentapetalae</taxon>
        <taxon>rosids</taxon>
        <taxon>fabids</taxon>
        <taxon>Fabales</taxon>
        <taxon>Fabaceae</taxon>
        <taxon>Papilionoideae</taxon>
        <taxon>50 kb inversion clade</taxon>
        <taxon>NPAAA clade</taxon>
        <taxon>indigoferoid/millettioid clade</taxon>
        <taxon>Phaseoleae</taxon>
        <taxon>Vigna</taxon>
    </lineage>
</organism>
<gene>
    <name evidence="1" type="primary">Vigan.01G195300</name>
    <name evidence="1" type="ORF">VIGAN_01195300</name>
</gene>
<dbReference type="AlphaFoldDB" id="A0A0S3R131"/>
<reference evidence="1 2" key="1">
    <citation type="journal article" date="2015" name="Sci. Rep.">
        <title>The power of single molecule real-time sequencing technology in the de novo assembly of a eukaryotic genome.</title>
        <authorList>
            <person name="Sakai H."/>
            <person name="Naito K."/>
            <person name="Ogiso-Tanaka E."/>
            <person name="Takahashi Y."/>
            <person name="Iseki K."/>
            <person name="Muto C."/>
            <person name="Satou K."/>
            <person name="Teruya K."/>
            <person name="Shiroma A."/>
            <person name="Shimoji M."/>
            <person name="Hirano T."/>
            <person name="Itoh T."/>
            <person name="Kaga A."/>
            <person name="Tomooka N."/>
        </authorList>
    </citation>
    <scope>NUCLEOTIDE SEQUENCE [LARGE SCALE GENOMIC DNA]</scope>
    <source>
        <strain evidence="2">cv. Shumari</strain>
    </source>
</reference>
<evidence type="ECO:0000313" key="2">
    <source>
        <dbReference type="Proteomes" id="UP000291084"/>
    </source>
</evidence>
<protein>
    <submittedName>
        <fullName evidence="1">Uncharacterized protein</fullName>
    </submittedName>
</protein>
<evidence type="ECO:0000313" key="1">
    <source>
        <dbReference type="EMBL" id="BAT74309.1"/>
    </source>
</evidence>
<dbReference type="EMBL" id="AP015034">
    <property type="protein sequence ID" value="BAT74309.1"/>
    <property type="molecule type" value="Genomic_DNA"/>
</dbReference>
<keyword evidence="2" id="KW-1185">Reference proteome</keyword>